<dbReference type="RefSeq" id="WP_011515050.1">
    <property type="nucleotide sequence ID" value="NZ_CP026544.1"/>
</dbReference>
<dbReference type="AlphaFoldDB" id="A0A132HBA7"/>
<dbReference type="OrthoDB" id="9796962at2"/>
<accession>A0A132HBA7</accession>
<feature type="domain" description="YncI copper-binding" evidence="1">
    <location>
        <begin position="21"/>
        <end position="164"/>
    </location>
</feature>
<dbReference type="OMA" id="YDEFVFR"/>
<sequence length="175" mass="19129">MNIRTLLASLLIVAAPMASAHIVFEQKQAPAGSYYKGTLLVGHGCNGSATRAVTVTIPDGVQGVHPQPKPGWQLEIKRAKLAKPYTSHGKTIDEDVHTIRWFGNTLADEHFDEFRMLMKLPEQGGKLYFPVLQECESGKSEWTQIPADGQTTRDLKTPAAELEVLPPAGGHVHSH</sequence>
<name>A0A132HBA7_9BURK</name>
<dbReference type="Pfam" id="PF07987">
    <property type="entry name" value="DUF1775"/>
    <property type="match status" value="1"/>
</dbReference>
<reference evidence="2 3" key="1">
    <citation type="submission" date="2019-03" db="EMBL/GenBank/DDBJ databases">
        <title>Comparative insights into the high quality Complete genome sequence of highly metal resistant Cupriavidus metallidurans strain BS1 isolated from a gold-copper mine.</title>
        <authorList>
            <person name="Mazhar H.S."/>
            <person name="Rensing C."/>
        </authorList>
    </citation>
    <scope>NUCLEOTIDE SEQUENCE [LARGE SCALE GENOMIC DNA]</scope>
    <source>
        <strain evidence="2 3">BS1</strain>
    </source>
</reference>
<proteinExistence type="predicted"/>
<dbReference type="InterPro" id="IPR038507">
    <property type="entry name" value="YcnI-like_sf"/>
</dbReference>
<evidence type="ECO:0000313" key="2">
    <source>
        <dbReference type="EMBL" id="QBP08353.1"/>
    </source>
</evidence>
<dbReference type="EMBL" id="CP037900">
    <property type="protein sequence ID" value="QBP08353.1"/>
    <property type="molecule type" value="Genomic_DNA"/>
</dbReference>
<protein>
    <submittedName>
        <fullName evidence="2">DUF1775 domain-containing protein</fullName>
    </submittedName>
</protein>
<gene>
    <name evidence="2" type="ORF">DDF84_000675</name>
</gene>
<dbReference type="Proteomes" id="UP000253772">
    <property type="component" value="Chromosome c1"/>
</dbReference>
<evidence type="ECO:0000259" key="1">
    <source>
        <dbReference type="Pfam" id="PF07987"/>
    </source>
</evidence>
<dbReference type="InterPro" id="IPR012533">
    <property type="entry name" value="YcnI-copper_dom"/>
</dbReference>
<evidence type="ECO:0000313" key="3">
    <source>
        <dbReference type="Proteomes" id="UP000253772"/>
    </source>
</evidence>
<dbReference type="Gene3D" id="2.60.40.2230">
    <property type="entry name" value="Uncharacterised protein YcnI-like PF07987, DUF1775"/>
    <property type="match status" value="1"/>
</dbReference>
<organism evidence="2 3">
    <name type="scientific">Cupriavidus metallidurans</name>
    <dbReference type="NCBI Taxonomy" id="119219"/>
    <lineage>
        <taxon>Bacteria</taxon>
        <taxon>Pseudomonadati</taxon>
        <taxon>Pseudomonadota</taxon>
        <taxon>Betaproteobacteria</taxon>
        <taxon>Burkholderiales</taxon>
        <taxon>Burkholderiaceae</taxon>
        <taxon>Cupriavidus</taxon>
    </lineage>
</organism>
<dbReference type="CDD" id="cd08545">
    <property type="entry name" value="YcnI_like"/>
    <property type="match status" value="1"/>
</dbReference>